<evidence type="ECO:0000313" key="2">
    <source>
        <dbReference type="EMBL" id="UMM42080.1"/>
    </source>
</evidence>
<feature type="compositionally biased region" description="Polar residues" evidence="1">
    <location>
        <begin position="206"/>
        <end position="215"/>
    </location>
</feature>
<dbReference type="AlphaFoldDB" id="A0AAE9FL90"/>
<gene>
    <name evidence="2" type="ORF">L5515_018053</name>
</gene>
<name>A0AAE9FL90_CAEBR</name>
<dbReference type="EMBL" id="CP092625">
    <property type="protein sequence ID" value="UMM42080.1"/>
    <property type="molecule type" value="Genomic_DNA"/>
</dbReference>
<evidence type="ECO:0000313" key="3">
    <source>
        <dbReference type="Proteomes" id="UP000829354"/>
    </source>
</evidence>
<reference evidence="2 3" key="1">
    <citation type="submission" date="2022-04" db="EMBL/GenBank/DDBJ databases">
        <title>Chromosome-level reference genomes for two strains of Caenorhabditis briggsae: an improved platform for comparative genomics.</title>
        <authorList>
            <person name="Stevens L."/>
            <person name="Andersen E."/>
        </authorList>
    </citation>
    <scope>NUCLEOTIDE SEQUENCE [LARGE SCALE GENOMIC DNA]</scope>
    <source>
        <strain evidence="2">VX34</strain>
        <tissue evidence="2">Whole-organism</tissue>
    </source>
</reference>
<proteinExistence type="predicted"/>
<sequence>MVHQMIQNQLPPFQPGIFNTKDWRIMRNTEVNFIEIPGFHVWTQFFVNAQPPTIPLNPLDHFTFCISYAKYAQNPTAENIIGNIAPDLGWKDLPMPTQLHVQSAFPFNALRGHPCIANWLEPFDISKMKPATTLLEEMSDCFTFYSLVFMQLGVPSSLPIIDMMRASAKLRFLCRVPLCKFFNVGCKSNEDPALRARFKTFPFAREQSTGSSGDNGDNPMFHRGFNSSPLPSEEFHPDVDNLGIVYPADSSSSSPLPISFYTNCSTRVCTPIPVDDNLVVNPAGSSSLSPTINSNTPNTPNPDVDNSGIVNPPNANVEIPPPMLPLSGGNSYGRPNIFQIFNNRMRLPRNTPGIKLDNLRLMLAPPGLNNCQNIFRIFSTRMGFPRRLVDGGAFSHSPNSLFVLVNPPLPANIEENPISEGYTVL</sequence>
<accession>A0AAE9FL90</accession>
<protein>
    <submittedName>
        <fullName evidence="2">Uncharacterized protein</fullName>
    </submittedName>
</protein>
<feature type="region of interest" description="Disordered" evidence="1">
    <location>
        <begin position="205"/>
        <end position="227"/>
    </location>
</feature>
<organism evidence="2 3">
    <name type="scientific">Caenorhabditis briggsae</name>
    <dbReference type="NCBI Taxonomy" id="6238"/>
    <lineage>
        <taxon>Eukaryota</taxon>
        <taxon>Metazoa</taxon>
        <taxon>Ecdysozoa</taxon>
        <taxon>Nematoda</taxon>
        <taxon>Chromadorea</taxon>
        <taxon>Rhabditida</taxon>
        <taxon>Rhabditina</taxon>
        <taxon>Rhabditomorpha</taxon>
        <taxon>Rhabditoidea</taxon>
        <taxon>Rhabditidae</taxon>
        <taxon>Peloderinae</taxon>
        <taxon>Caenorhabditis</taxon>
    </lineage>
</organism>
<dbReference type="Proteomes" id="UP000829354">
    <property type="component" value="Chromosome X"/>
</dbReference>
<keyword evidence="3" id="KW-1185">Reference proteome</keyword>
<evidence type="ECO:0000256" key="1">
    <source>
        <dbReference type="SAM" id="MobiDB-lite"/>
    </source>
</evidence>